<dbReference type="EMBL" id="KN730550">
    <property type="protein sequence ID" value="KIH60886.1"/>
    <property type="molecule type" value="Genomic_DNA"/>
</dbReference>
<evidence type="ECO:0000313" key="1">
    <source>
        <dbReference type="EMBL" id="KIH60886.1"/>
    </source>
</evidence>
<organism evidence="1 2">
    <name type="scientific">Ancylostoma duodenale</name>
    <dbReference type="NCBI Taxonomy" id="51022"/>
    <lineage>
        <taxon>Eukaryota</taxon>
        <taxon>Metazoa</taxon>
        <taxon>Ecdysozoa</taxon>
        <taxon>Nematoda</taxon>
        <taxon>Chromadorea</taxon>
        <taxon>Rhabditida</taxon>
        <taxon>Rhabditina</taxon>
        <taxon>Rhabditomorpha</taxon>
        <taxon>Strongyloidea</taxon>
        <taxon>Ancylostomatidae</taxon>
        <taxon>Ancylostomatinae</taxon>
        <taxon>Ancylostoma</taxon>
    </lineage>
</organism>
<evidence type="ECO:0000313" key="2">
    <source>
        <dbReference type="Proteomes" id="UP000054047"/>
    </source>
</evidence>
<proteinExistence type="predicted"/>
<sequence length="130" mass="14598">MFSGINYPGSCRELKYGLAIRADKGSVISYPKRSMECESAAKSELPNLTNINHLRDLSVVDLKGRVAIGDLKVLQINRLILFTTYLSRLCDLGDVAQMYRYDLSIAVSELSRRFIDLKAFAVSCLRSFIV</sequence>
<name>A0A0C2GUS9_9BILA</name>
<reference evidence="1 2" key="1">
    <citation type="submission" date="2013-12" db="EMBL/GenBank/DDBJ databases">
        <title>Draft genome of the parsitic nematode Ancylostoma duodenale.</title>
        <authorList>
            <person name="Mitreva M."/>
        </authorList>
    </citation>
    <scope>NUCLEOTIDE SEQUENCE [LARGE SCALE GENOMIC DNA]</scope>
    <source>
        <strain evidence="1 2">Zhejiang</strain>
    </source>
</reference>
<dbReference type="Proteomes" id="UP000054047">
    <property type="component" value="Unassembled WGS sequence"/>
</dbReference>
<gene>
    <name evidence="1" type="ORF">ANCDUO_08855</name>
</gene>
<protein>
    <submittedName>
        <fullName evidence="1">Uncharacterized protein</fullName>
    </submittedName>
</protein>
<dbReference type="AlphaFoldDB" id="A0A0C2GUS9"/>
<keyword evidence="2" id="KW-1185">Reference proteome</keyword>
<accession>A0A0C2GUS9</accession>